<proteinExistence type="predicted"/>
<feature type="domain" description="Glucosidase II beta subunit N-terminal" evidence="4">
    <location>
        <begin position="145"/>
        <end position="234"/>
    </location>
</feature>
<accession>A0AAN9A4B8</accession>
<dbReference type="EMBL" id="JAXCGZ010011549">
    <property type="protein sequence ID" value="KAK7074528.1"/>
    <property type="molecule type" value="Genomic_DNA"/>
</dbReference>
<sequence>MGLTRILQSFPLKKQTVVKTLLIVTLLFIIYQLTFVAELSESAKPRLTKPDAHARPNRKSSSRDRKHPRDIALKKDSDKDIRNYSAQDQDIMKDTIHDEKKKQDPVKNKDKYIVLKKPSANKNKEIDKQKEIVNVKPDILKKTDNEHNIPKESTDVFLCRKSGKAITKDKVNDDYCDCPEDGSDEPKTNACTDSKFTCEKLVNGFPSTIPSGWVNDGVCDCCDGSDEWQKKVVDTLVPLELQKKVGRFMSPCPNRCPS</sequence>
<evidence type="ECO:0000256" key="2">
    <source>
        <dbReference type="SAM" id="MobiDB-lite"/>
    </source>
</evidence>
<evidence type="ECO:0000259" key="4">
    <source>
        <dbReference type="Pfam" id="PF12999"/>
    </source>
</evidence>
<feature type="compositionally biased region" description="Basic and acidic residues" evidence="2">
    <location>
        <begin position="61"/>
        <end position="82"/>
    </location>
</feature>
<name>A0AAN9A4B8_HALRR</name>
<keyword evidence="3" id="KW-0472">Membrane</keyword>
<dbReference type="GO" id="GO:0017177">
    <property type="term" value="C:glucosidase II complex"/>
    <property type="evidence" value="ECO:0007669"/>
    <property type="project" value="TreeGrafter"/>
</dbReference>
<evidence type="ECO:0000313" key="5">
    <source>
        <dbReference type="EMBL" id="KAK7074528.1"/>
    </source>
</evidence>
<dbReference type="InterPro" id="IPR036055">
    <property type="entry name" value="LDL_receptor-like_sf"/>
</dbReference>
<dbReference type="Pfam" id="PF12999">
    <property type="entry name" value="PRKCSH-like"/>
    <property type="match status" value="1"/>
</dbReference>
<dbReference type="InterPro" id="IPR028146">
    <property type="entry name" value="PRKCSH_N"/>
</dbReference>
<dbReference type="InterPro" id="IPR002172">
    <property type="entry name" value="LDrepeatLR_classA_rpt"/>
</dbReference>
<keyword evidence="6" id="KW-1185">Reference proteome</keyword>
<organism evidence="5 6">
    <name type="scientific">Halocaridina rubra</name>
    <name type="common">Hawaiian red shrimp</name>
    <dbReference type="NCBI Taxonomy" id="373956"/>
    <lineage>
        <taxon>Eukaryota</taxon>
        <taxon>Metazoa</taxon>
        <taxon>Ecdysozoa</taxon>
        <taxon>Arthropoda</taxon>
        <taxon>Crustacea</taxon>
        <taxon>Multicrustacea</taxon>
        <taxon>Malacostraca</taxon>
        <taxon>Eumalacostraca</taxon>
        <taxon>Eucarida</taxon>
        <taxon>Decapoda</taxon>
        <taxon>Pleocyemata</taxon>
        <taxon>Caridea</taxon>
        <taxon>Atyoidea</taxon>
        <taxon>Atyidae</taxon>
        <taxon>Halocaridina</taxon>
    </lineage>
</organism>
<dbReference type="CDD" id="cd00112">
    <property type="entry name" value="LDLa"/>
    <property type="match status" value="1"/>
</dbReference>
<keyword evidence="3" id="KW-0812">Transmembrane</keyword>
<reference evidence="5 6" key="1">
    <citation type="submission" date="2023-11" db="EMBL/GenBank/DDBJ databases">
        <title>Halocaridina rubra genome assembly.</title>
        <authorList>
            <person name="Smith C."/>
        </authorList>
    </citation>
    <scope>NUCLEOTIDE SEQUENCE [LARGE SCALE GENOMIC DNA]</scope>
    <source>
        <strain evidence="5">EP-1</strain>
        <tissue evidence="5">Whole</tissue>
    </source>
</reference>
<dbReference type="Gene3D" id="4.10.400.10">
    <property type="entry name" value="Low-density Lipoprotein Receptor"/>
    <property type="match status" value="1"/>
</dbReference>
<feature type="compositionally biased region" description="Basic and acidic residues" evidence="2">
    <location>
        <begin position="45"/>
        <end position="54"/>
    </location>
</feature>
<dbReference type="PANTHER" id="PTHR12630">
    <property type="entry name" value="N-LINKED OLIGOSACCHARIDE PROCESSING"/>
    <property type="match status" value="1"/>
</dbReference>
<gene>
    <name evidence="5" type="ORF">SK128_015001</name>
</gene>
<evidence type="ECO:0000313" key="6">
    <source>
        <dbReference type="Proteomes" id="UP001381693"/>
    </source>
</evidence>
<dbReference type="InterPro" id="IPR039794">
    <property type="entry name" value="Gtb1-like"/>
</dbReference>
<evidence type="ECO:0000256" key="3">
    <source>
        <dbReference type="SAM" id="Phobius"/>
    </source>
</evidence>
<feature type="region of interest" description="Disordered" evidence="2">
    <location>
        <begin position="45"/>
        <end position="109"/>
    </location>
</feature>
<dbReference type="AlphaFoldDB" id="A0AAN9A4B8"/>
<evidence type="ECO:0000256" key="1">
    <source>
        <dbReference type="ARBA" id="ARBA00023157"/>
    </source>
</evidence>
<keyword evidence="1" id="KW-1015">Disulfide bond</keyword>
<dbReference type="PANTHER" id="PTHR12630:SF1">
    <property type="entry name" value="GLUCOSIDASE 2 SUBUNIT BETA"/>
    <property type="match status" value="1"/>
</dbReference>
<keyword evidence="3" id="KW-1133">Transmembrane helix</keyword>
<feature type="transmembrane region" description="Helical" evidence="3">
    <location>
        <begin position="20"/>
        <end position="39"/>
    </location>
</feature>
<comment type="caution">
    <text evidence="5">The sequence shown here is derived from an EMBL/GenBank/DDBJ whole genome shotgun (WGS) entry which is preliminary data.</text>
</comment>
<dbReference type="Proteomes" id="UP001381693">
    <property type="component" value="Unassembled WGS sequence"/>
</dbReference>
<feature type="compositionally biased region" description="Basic and acidic residues" evidence="2">
    <location>
        <begin position="90"/>
        <end position="109"/>
    </location>
</feature>
<dbReference type="GO" id="GO:0006491">
    <property type="term" value="P:N-glycan processing"/>
    <property type="evidence" value="ECO:0007669"/>
    <property type="project" value="TreeGrafter"/>
</dbReference>
<protein>
    <recommendedName>
        <fullName evidence="4">Glucosidase II beta subunit N-terminal domain-containing protein</fullName>
    </recommendedName>
</protein>
<dbReference type="SUPFAM" id="SSF57424">
    <property type="entry name" value="LDL receptor-like module"/>
    <property type="match status" value="1"/>
</dbReference>